<dbReference type="Pfam" id="PF05708">
    <property type="entry name" value="Peptidase_C92"/>
    <property type="match status" value="1"/>
</dbReference>
<keyword evidence="1" id="KW-0732">Signal</keyword>
<dbReference type="RefSeq" id="WP_342372804.1">
    <property type="nucleotide sequence ID" value="NZ_CP115965.1"/>
</dbReference>
<sequence length="217" mass="22689">MKQFLAKLTVGLGLALAAPLALPAAAHAAPAPNAMSASDAATTAALVARADTLPVSIDPKASVRTGAASPLASYGSYPTRKGVILVTPDAFKNLIPTGHAAIIYSSSTVVEAVSGGVVTGSNNWNSTKSQAYAVTTKATSSAQDATAAGWAYGQRGKPYNWNYFNTGTRNSFYCSHLVWASYKDNFGIDLNTSAYWGAVHPMELVNNSQVSLLWRKS</sequence>
<gene>
    <name evidence="2" type="ORF">PCC79_01630</name>
</gene>
<dbReference type="EMBL" id="CP115965">
    <property type="protein sequence ID" value="WZW98939.1"/>
    <property type="molecule type" value="Genomic_DNA"/>
</dbReference>
<dbReference type="SUPFAM" id="SSF54001">
    <property type="entry name" value="Cysteine proteinases"/>
    <property type="match status" value="1"/>
</dbReference>
<dbReference type="Gene3D" id="3.90.1720.10">
    <property type="entry name" value="endopeptidase domain like (from Nostoc punctiforme)"/>
    <property type="match status" value="1"/>
</dbReference>
<evidence type="ECO:0000313" key="2">
    <source>
        <dbReference type="EMBL" id="WZW98939.1"/>
    </source>
</evidence>
<keyword evidence="3" id="KW-1185">Reference proteome</keyword>
<proteinExistence type="predicted"/>
<feature type="signal peptide" evidence="1">
    <location>
        <begin position="1"/>
        <end position="28"/>
    </location>
</feature>
<protein>
    <submittedName>
        <fullName evidence="2">YiiX/YebB-like N1pC/P60 family cysteine hydrolase</fullName>
    </submittedName>
</protein>
<name>A0ABZ3C9R5_9ACTN</name>
<dbReference type="Proteomes" id="UP001434337">
    <property type="component" value="Chromosome"/>
</dbReference>
<feature type="chain" id="PRO_5045467791" evidence="1">
    <location>
        <begin position="29"/>
        <end position="217"/>
    </location>
</feature>
<evidence type="ECO:0000256" key="1">
    <source>
        <dbReference type="SAM" id="SignalP"/>
    </source>
</evidence>
<dbReference type="InterPro" id="IPR024453">
    <property type="entry name" value="Peptidase_C92"/>
</dbReference>
<evidence type="ECO:0000313" key="3">
    <source>
        <dbReference type="Proteomes" id="UP001434337"/>
    </source>
</evidence>
<dbReference type="InterPro" id="IPR038765">
    <property type="entry name" value="Papain-like_cys_pep_sf"/>
</dbReference>
<organism evidence="2 3">
    <name type="scientific">Propioniciclava soli</name>
    <dbReference type="NCBI Taxonomy" id="2775081"/>
    <lineage>
        <taxon>Bacteria</taxon>
        <taxon>Bacillati</taxon>
        <taxon>Actinomycetota</taxon>
        <taxon>Actinomycetes</taxon>
        <taxon>Propionibacteriales</taxon>
        <taxon>Propionibacteriaceae</taxon>
        <taxon>Propioniciclava</taxon>
    </lineage>
</organism>
<reference evidence="2 3" key="1">
    <citation type="journal article" date="2023" name="Environ Microbiome">
        <title>A coral-associated actinobacterium mitigates coral bleaching under heat stress.</title>
        <authorList>
            <person name="Li J."/>
            <person name="Zou Y."/>
            <person name="Li Q."/>
            <person name="Zhang J."/>
            <person name="Bourne D.G."/>
            <person name="Lyu Y."/>
            <person name="Liu C."/>
            <person name="Zhang S."/>
        </authorList>
    </citation>
    <scope>NUCLEOTIDE SEQUENCE [LARGE SCALE GENOMIC DNA]</scope>
    <source>
        <strain evidence="2 3">SCSIO 13291</strain>
    </source>
</reference>
<accession>A0ABZ3C9R5</accession>